<feature type="signal peptide" evidence="2">
    <location>
        <begin position="1"/>
        <end position="27"/>
    </location>
</feature>
<reference evidence="3 4" key="1">
    <citation type="journal article" date="2016" name="Nat. Commun.">
        <title>Thousands of microbial genomes shed light on interconnected biogeochemical processes in an aquifer system.</title>
        <authorList>
            <person name="Anantharaman K."/>
            <person name="Brown C.T."/>
            <person name="Hug L.A."/>
            <person name="Sharon I."/>
            <person name="Castelle C.J."/>
            <person name="Probst A.J."/>
            <person name="Thomas B.C."/>
            <person name="Singh A."/>
            <person name="Wilkins M.J."/>
            <person name="Karaoz U."/>
            <person name="Brodie E.L."/>
            <person name="Williams K.H."/>
            <person name="Hubbard S.S."/>
            <person name="Banfield J.F."/>
        </authorList>
    </citation>
    <scope>NUCLEOTIDE SEQUENCE [LARGE SCALE GENOMIC DNA]</scope>
</reference>
<dbReference type="AlphaFoldDB" id="A0A1F6BY15"/>
<dbReference type="EMBL" id="MFKO01000008">
    <property type="protein sequence ID" value="OGG41407.1"/>
    <property type="molecule type" value="Genomic_DNA"/>
</dbReference>
<proteinExistence type="predicted"/>
<dbReference type="Proteomes" id="UP000176322">
    <property type="component" value="Unassembled WGS sequence"/>
</dbReference>
<keyword evidence="1" id="KW-0175">Coiled coil</keyword>
<sequence>MINSGMRKIHLLIALFIFLAFTPLAEAASTGTTLDTVQRAEVLQLIDQLEARIAELQQANIKAVVTFQSNSEASISSVSKSATPRIYGRAKGVEEVTLAIFNQGKSVYGPIEIKTEDGPWSHQVTTALPLGENEFVLYLNGFLRQKFALPFEFTVAELKVDLNGKTVLSVADISEQEARAKCVQAYGDTAQYGIKAGDTLECQWNGVVFTTVEK</sequence>
<feature type="coiled-coil region" evidence="1">
    <location>
        <begin position="39"/>
        <end position="66"/>
    </location>
</feature>
<organism evidence="3 4">
    <name type="scientific">Candidatus Kaiserbacteria bacterium RIFCSPHIGHO2_01_FULL_46_22</name>
    <dbReference type="NCBI Taxonomy" id="1798475"/>
    <lineage>
        <taxon>Bacteria</taxon>
        <taxon>Candidatus Kaiseribacteriota</taxon>
    </lineage>
</organism>
<evidence type="ECO:0000256" key="1">
    <source>
        <dbReference type="SAM" id="Coils"/>
    </source>
</evidence>
<evidence type="ECO:0000256" key="2">
    <source>
        <dbReference type="SAM" id="SignalP"/>
    </source>
</evidence>
<evidence type="ECO:0000313" key="4">
    <source>
        <dbReference type="Proteomes" id="UP000176322"/>
    </source>
</evidence>
<name>A0A1F6BY15_9BACT</name>
<dbReference type="STRING" id="1798475.A2837_02750"/>
<comment type="caution">
    <text evidence="3">The sequence shown here is derived from an EMBL/GenBank/DDBJ whole genome shotgun (WGS) entry which is preliminary data.</text>
</comment>
<keyword evidence="2" id="KW-0732">Signal</keyword>
<feature type="chain" id="PRO_5009523192" evidence="2">
    <location>
        <begin position="28"/>
        <end position="214"/>
    </location>
</feature>
<gene>
    <name evidence="3" type="ORF">A2837_02750</name>
</gene>
<accession>A0A1F6BY15</accession>
<protein>
    <submittedName>
        <fullName evidence="3">Uncharacterized protein</fullName>
    </submittedName>
</protein>
<evidence type="ECO:0000313" key="3">
    <source>
        <dbReference type="EMBL" id="OGG41407.1"/>
    </source>
</evidence>